<dbReference type="InterPro" id="IPR029465">
    <property type="entry name" value="ATPgrasp_TupA"/>
</dbReference>
<reference evidence="1" key="1">
    <citation type="journal article" date="2015" name="Proc. Natl. Acad. Sci. U.S.A.">
        <title>Networks of energetic and metabolic interactions define dynamics in microbial communities.</title>
        <authorList>
            <person name="Embree M."/>
            <person name="Liu J.K."/>
            <person name="Al-Bassam M.M."/>
            <person name="Zengler K."/>
        </authorList>
    </citation>
    <scope>NUCLEOTIDE SEQUENCE</scope>
</reference>
<name>A0A0W8FLF6_9ZZZZ</name>
<accession>A0A0W8FLF6</accession>
<dbReference type="GO" id="GO:0016740">
    <property type="term" value="F:transferase activity"/>
    <property type="evidence" value="ECO:0007669"/>
    <property type="project" value="UniProtKB-KW"/>
</dbReference>
<dbReference type="Pfam" id="PF14305">
    <property type="entry name" value="ATPgrasp_TupA"/>
    <property type="match status" value="1"/>
</dbReference>
<comment type="caution">
    <text evidence="1">The sequence shown here is derived from an EMBL/GenBank/DDBJ whole genome shotgun (WGS) entry which is preliminary data.</text>
</comment>
<organism evidence="1">
    <name type="scientific">hydrocarbon metagenome</name>
    <dbReference type="NCBI Taxonomy" id="938273"/>
    <lineage>
        <taxon>unclassified sequences</taxon>
        <taxon>metagenomes</taxon>
        <taxon>ecological metagenomes</taxon>
    </lineage>
</organism>
<dbReference type="AlphaFoldDB" id="A0A0W8FLF6"/>
<protein>
    <submittedName>
        <fullName evidence="1">Glycosyltransferase</fullName>
    </submittedName>
</protein>
<evidence type="ECO:0000313" key="1">
    <source>
        <dbReference type="EMBL" id="KUG21741.1"/>
    </source>
</evidence>
<proteinExistence type="predicted"/>
<gene>
    <name evidence="1" type="ORF">ASZ90_008494</name>
</gene>
<sequence length="288" mass="34262">MLKSDLFFILARSFLIRNLPDRIYLSFLYKRRVRKRLNLRNPRTFTEKIQWLKLNWRDDILTKCSDKYEVRKFVEDKVGPELLKKLYGVYEKAEDIDLSELPDAFVMKVNHGSGQNIYCKKKSELDWNHSRKLLKKYLKANHYFAFREWGYKNIIPRVICEEHLTKNGETLYEYGFYCYDGVARLVEINEYTPELHRVNMFDLDLNLLENKYIEPPLQQPVTRPPQIDLMLEYAAILARGFPFVRVDFIVVNSKIYFGEMTFYPLAGLCKLDPQSFDSYLGSFLKLPG</sequence>
<keyword evidence="1" id="KW-0808">Transferase</keyword>
<dbReference type="EMBL" id="LNQE01001025">
    <property type="protein sequence ID" value="KUG21741.1"/>
    <property type="molecule type" value="Genomic_DNA"/>
</dbReference>